<dbReference type="GO" id="GO:0016987">
    <property type="term" value="F:sigma factor activity"/>
    <property type="evidence" value="ECO:0007669"/>
    <property type="project" value="UniProtKB-KW"/>
</dbReference>
<keyword evidence="5" id="KW-0804">Transcription</keyword>
<dbReference type="Gene3D" id="1.10.10.10">
    <property type="entry name" value="Winged helix-like DNA-binding domain superfamily/Winged helix DNA-binding domain"/>
    <property type="match status" value="1"/>
</dbReference>
<dbReference type="NCBIfam" id="TIGR02937">
    <property type="entry name" value="sigma70-ECF"/>
    <property type="match status" value="1"/>
</dbReference>
<evidence type="ECO:0000256" key="5">
    <source>
        <dbReference type="ARBA" id="ARBA00023163"/>
    </source>
</evidence>
<dbReference type="RefSeq" id="WP_190930016.1">
    <property type="nucleotide sequence ID" value="NZ_JACXJA010000029.1"/>
</dbReference>
<dbReference type="GO" id="GO:0003677">
    <property type="term" value="F:DNA binding"/>
    <property type="evidence" value="ECO:0007669"/>
    <property type="project" value="UniProtKB-KW"/>
</dbReference>
<feature type="domain" description="RNA polymerase sigma factor 70 region 4 type 2" evidence="7">
    <location>
        <begin position="109"/>
        <end position="161"/>
    </location>
</feature>
<gene>
    <name evidence="8" type="ORF">IDH45_20585</name>
</gene>
<feature type="domain" description="RNA polymerase sigma-70 region 2" evidence="6">
    <location>
        <begin position="20"/>
        <end position="85"/>
    </location>
</feature>
<sequence>MDTKRLERSGFGPSAPMERFDQLRPELMRYCLKITRCRWDAEDLLQEATIRVIRSLEANPGRALSKSFLYRIAANMWIDQLRKKRLVSEPLDEEHDRLAVPETEFDTRELLEVLADRLSPKYLVILLLMDVFDFTAKETAYLLTATEGSVQITISRARSKLKSLSCDRCGERGHVAKRRCGEVPIAGGRGFESLVEAFRNRDPLAIYSAYVELSGKGNRVPHVKTTAGKLFLTFGPSDGSRRIVSS</sequence>
<evidence type="ECO:0000256" key="2">
    <source>
        <dbReference type="ARBA" id="ARBA00023015"/>
    </source>
</evidence>
<dbReference type="InterPro" id="IPR013325">
    <property type="entry name" value="RNA_pol_sigma_r2"/>
</dbReference>
<dbReference type="EMBL" id="JACXJA010000029">
    <property type="protein sequence ID" value="MBD2864387.1"/>
    <property type="molecule type" value="Genomic_DNA"/>
</dbReference>
<accession>A0A927CCQ8</accession>
<evidence type="ECO:0000313" key="9">
    <source>
        <dbReference type="Proteomes" id="UP000639396"/>
    </source>
</evidence>
<evidence type="ECO:0000256" key="1">
    <source>
        <dbReference type="ARBA" id="ARBA00010641"/>
    </source>
</evidence>
<keyword evidence="3" id="KW-0731">Sigma factor</keyword>
<dbReference type="AlphaFoldDB" id="A0A927CCQ8"/>
<comment type="similarity">
    <text evidence="1">Belongs to the sigma-70 factor family. ECF subfamily.</text>
</comment>
<keyword evidence="4" id="KW-0238">DNA-binding</keyword>
<keyword evidence="9" id="KW-1185">Reference proteome</keyword>
<comment type="caution">
    <text evidence="8">The sequence shown here is derived from an EMBL/GenBank/DDBJ whole genome shotgun (WGS) entry which is preliminary data.</text>
</comment>
<dbReference type="Proteomes" id="UP000639396">
    <property type="component" value="Unassembled WGS sequence"/>
</dbReference>
<dbReference type="GO" id="GO:0006352">
    <property type="term" value="P:DNA-templated transcription initiation"/>
    <property type="evidence" value="ECO:0007669"/>
    <property type="project" value="InterPro"/>
</dbReference>
<name>A0A927CCQ8_9BACL</name>
<dbReference type="Gene3D" id="1.10.1740.10">
    <property type="match status" value="1"/>
</dbReference>
<evidence type="ECO:0000259" key="6">
    <source>
        <dbReference type="Pfam" id="PF04542"/>
    </source>
</evidence>
<dbReference type="InterPro" id="IPR013249">
    <property type="entry name" value="RNA_pol_sigma70_r4_t2"/>
</dbReference>
<dbReference type="Pfam" id="PF08281">
    <property type="entry name" value="Sigma70_r4_2"/>
    <property type="match status" value="1"/>
</dbReference>
<keyword evidence="2" id="KW-0805">Transcription regulation</keyword>
<dbReference type="Pfam" id="PF04542">
    <property type="entry name" value="Sigma70_r2"/>
    <property type="match status" value="1"/>
</dbReference>
<protein>
    <submittedName>
        <fullName evidence="8">RNA polymerase sigma factor</fullName>
    </submittedName>
</protein>
<dbReference type="InterPro" id="IPR014284">
    <property type="entry name" value="RNA_pol_sigma-70_dom"/>
</dbReference>
<dbReference type="PANTHER" id="PTHR43133:SF8">
    <property type="entry name" value="RNA POLYMERASE SIGMA FACTOR HI_1459-RELATED"/>
    <property type="match status" value="1"/>
</dbReference>
<evidence type="ECO:0000259" key="7">
    <source>
        <dbReference type="Pfam" id="PF08281"/>
    </source>
</evidence>
<evidence type="ECO:0000256" key="3">
    <source>
        <dbReference type="ARBA" id="ARBA00023082"/>
    </source>
</evidence>
<evidence type="ECO:0000256" key="4">
    <source>
        <dbReference type="ARBA" id="ARBA00023125"/>
    </source>
</evidence>
<reference evidence="8" key="1">
    <citation type="submission" date="2020-09" db="EMBL/GenBank/DDBJ databases">
        <title>A novel bacterium of genus Paenibacillus, isolated from South China Sea.</title>
        <authorList>
            <person name="Huang H."/>
            <person name="Mo K."/>
            <person name="Hu Y."/>
        </authorList>
    </citation>
    <scope>NUCLEOTIDE SEQUENCE</scope>
    <source>
        <strain evidence="8">IB182363</strain>
    </source>
</reference>
<dbReference type="InterPro" id="IPR007627">
    <property type="entry name" value="RNA_pol_sigma70_r2"/>
</dbReference>
<dbReference type="InterPro" id="IPR013324">
    <property type="entry name" value="RNA_pol_sigma_r3/r4-like"/>
</dbReference>
<organism evidence="8 9">
    <name type="scientific">Paenibacillus oceani</name>
    <dbReference type="NCBI Taxonomy" id="2772510"/>
    <lineage>
        <taxon>Bacteria</taxon>
        <taxon>Bacillati</taxon>
        <taxon>Bacillota</taxon>
        <taxon>Bacilli</taxon>
        <taxon>Bacillales</taxon>
        <taxon>Paenibacillaceae</taxon>
        <taxon>Paenibacillus</taxon>
    </lineage>
</organism>
<dbReference type="InterPro" id="IPR036388">
    <property type="entry name" value="WH-like_DNA-bd_sf"/>
</dbReference>
<evidence type="ECO:0000313" key="8">
    <source>
        <dbReference type="EMBL" id="MBD2864387.1"/>
    </source>
</evidence>
<proteinExistence type="inferred from homology"/>
<dbReference type="InterPro" id="IPR039425">
    <property type="entry name" value="RNA_pol_sigma-70-like"/>
</dbReference>
<dbReference type="SUPFAM" id="SSF88659">
    <property type="entry name" value="Sigma3 and sigma4 domains of RNA polymerase sigma factors"/>
    <property type="match status" value="1"/>
</dbReference>
<dbReference type="PANTHER" id="PTHR43133">
    <property type="entry name" value="RNA POLYMERASE ECF-TYPE SIGMA FACTO"/>
    <property type="match status" value="1"/>
</dbReference>
<dbReference type="SUPFAM" id="SSF88946">
    <property type="entry name" value="Sigma2 domain of RNA polymerase sigma factors"/>
    <property type="match status" value="1"/>
</dbReference>